<dbReference type="AlphaFoldDB" id="A0A1B7THP3"/>
<gene>
    <name evidence="1" type="ORF">HANVADRAFT_98505</name>
</gene>
<organism evidence="1 2">
    <name type="scientific">Hanseniaspora valbyensis NRRL Y-1626</name>
    <dbReference type="NCBI Taxonomy" id="766949"/>
    <lineage>
        <taxon>Eukaryota</taxon>
        <taxon>Fungi</taxon>
        <taxon>Dikarya</taxon>
        <taxon>Ascomycota</taxon>
        <taxon>Saccharomycotina</taxon>
        <taxon>Saccharomycetes</taxon>
        <taxon>Saccharomycodales</taxon>
        <taxon>Saccharomycodaceae</taxon>
        <taxon>Hanseniaspora</taxon>
    </lineage>
</organism>
<name>A0A1B7THP3_9ASCO</name>
<dbReference type="EMBL" id="LXPE01000004">
    <property type="protein sequence ID" value="OBA28259.1"/>
    <property type="molecule type" value="Genomic_DNA"/>
</dbReference>
<evidence type="ECO:0000313" key="2">
    <source>
        <dbReference type="Proteomes" id="UP000092321"/>
    </source>
</evidence>
<reference evidence="2" key="1">
    <citation type="journal article" date="2016" name="Proc. Natl. Acad. Sci. U.S.A.">
        <title>Comparative genomics of biotechnologically important yeasts.</title>
        <authorList>
            <person name="Riley R."/>
            <person name="Haridas S."/>
            <person name="Wolfe K.H."/>
            <person name="Lopes M.R."/>
            <person name="Hittinger C.T."/>
            <person name="Goeker M."/>
            <person name="Salamov A.A."/>
            <person name="Wisecaver J.H."/>
            <person name="Long T.M."/>
            <person name="Calvey C.H."/>
            <person name="Aerts A.L."/>
            <person name="Barry K.W."/>
            <person name="Choi C."/>
            <person name="Clum A."/>
            <person name="Coughlan A.Y."/>
            <person name="Deshpande S."/>
            <person name="Douglass A.P."/>
            <person name="Hanson S.J."/>
            <person name="Klenk H.-P."/>
            <person name="LaButti K.M."/>
            <person name="Lapidus A."/>
            <person name="Lindquist E.A."/>
            <person name="Lipzen A.M."/>
            <person name="Meier-Kolthoff J.P."/>
            <person name="Ohm R.A."/>
            <person name="Otillar R.P."/>
            <person name="Pangilinan J.L."/>
            <person name="Peng Y."/>
            <person name="Rokas A."/>
            <person name="Rosa C.A."/>
            <person name="Scheuner C."/>
            <person name="Sibirny A.A."/>
            <person name="Slot J.C."/>
            <person name="Stielow J.B."/>
            <person name="Sun H."/>
            <person name="Kurtzman C.P."/>
            <person name="Blackwell M."/>
            <person name="Grigoriev I.V."/>
            <person name="Jeffries T.W."/>
        </authorList>
    </citation>
    <scope>NUCLEOTIDE SEQUENCE [LARGE SCALE GENOMIC DNA]</scope>
    <source>
        <strain evidence="2">NRRL Y-1626</strain>
    </source>
</reference>
<comment type="caution">
    <text evidence="1">The sequence shown here is derived from an EMBL/GenBank/DDBJ whole genome shotgun (WGS) entry which is preliminary data.</text>
</comment>
<dbReference type="Proteomes" id="UP000092321">
    <property type="component" value="Unassembled WGS sequence"/>
</dbReference>
<sequence length="486" mass="56472">MFKLFTLKSANNNYHCLNSNKNILCTSFVTFQRNGIIGKRFNSNLGSKDTSPNGSDILDESIMKKVFVDHLKLDKQKENLVIIEYLYDFNNTSFLLNKLLKPKKHILQAPFRKLKTYLTKKTGESLSDIHMVQTMRWTNKNLVDNNLLSNTFLAKFNNLKLFLGSTPITFHRINTDFKTLIIGNYFNDTLLPSLDMVITSQRFNSQVDFKFEKPIIEMNEVDNIVEIYNLSGLDDPQTISNSLGKTSEKSQFHSNSTLKTLYKKATSSFSDDPFTQSQNKDPKSKYLFIDCMTATKLLQRQHHTVVDDKTLKFRSKFTMKMETVFDIDPIAVFVPDDCTFKDKNKHSVLSTELYKKFITQQYPDTLIFDNLSKEQIRSPNVEKRGPLTLFRMTLKPQVVSMSSHESFQLHELLDCISNKPSHSIATNLKFVPTDEMYQYLKQNIDLQVYSKINCLECSQEQMWSLFEVYKKASKFSQKMNDNYEDL</sequence>
<dbReference type="OrthoDB" id="3972075at2759"/>
<keyword evidence="2" id="KW-1185">Reference proteome</keyword>
<evidence type="ECO:0000313" key="1">
    <source>
        <dbReference type="EMBL" id="OBA28259.1"/>
    </source>
</evidence>
<accession>A0A1B7THP3</accession>
<protein>
    <submittedName>
        <fullName evidence="1">Uncharacterized protein</fullName>
    </submittedName>
</protein>
<proteinExistence type="predicted"/>